<dbReference type="Gene3D" id="3.60.15.10">
    <property type="entry name" value="Ribonuclease Z/Hydroxyacylglutathione hydrolase-like"/>
    <property type="match status" value="1"/>
</dbReference>
<reference evidence="3" key="1">
    <citation type="submission" date="2017-09" db="EMBL/GenBank/DDBJ databases">
        <title>Depth-based differentiation of microbial function through sediment-hosted aquifers and enrichment of novel symbionts in the deep terrestrial subsurface.</title>
        <authorList>
            <person name="Probst A.J."/>
            <person name="Ladd B."/>
            <person name="Jarett J.K."/>
            <person name="Geller-Mcgrath D.E."/>
            <person name="Sieber C.M.K."/>
            <person name="Emerson J.B."/>
            <person name="Anantharaman K."/>
            <person name="Thomas B.C."/>
            <person name="Malmstrom R."/>
            <person name="Stieglmeier M."/>
            <person name="Klingl A."/>
            <person name="Woyke T."/>
            <person name="Ryan C.M."/>
            <person name="Banfield J.F."/>
        </authorList>
    </citation>
    <scope>NUCLEOTIDE SEQUENCE [LARGE SCALE GENOMIC DNA]</scope>
</reference>
<evidence type="ECO:0000259" key="1">
    <source>
        <dbReference type="Pfam" id="PF00753"/>
    </source>
</evidence>
<organism evidence="2 3">
    <name type="scientific">Candidatus Woesebacteria bacterium CG_4_10_14_0_2_um_filter_39_14</name>
    <dbReference type="NCBI Taxonomy" id="1975054"/>
    <lineage>
        <taxon>Bacteria</taxon>
        <taxon>Candidatus Woeseibacteriota</taxon>
    </lineage>
</organism>
<dbReference type="EMBL" id="PFNO01000067">
    <property type="protein sequence ID" value="PIZ49290.1"/>
    <property type="molecule type" value="Genomic_DNA"/>
</dbReference>
<dbReference type="InterPro" id="IPR052159">
    <property type="entry name" value="Competence_DNA_uptake"/>
</dbReference>
<gene>
    <name evidence="2" type="ORF">COY29_02115</name>
</gene>
<protein>
    <submittedName>
        <fullName evidence="2">DNA internalization-related competence protein ComEC/Rec2</fullName>
    </submittedName>
</protein>
<dbReference type="SUPFAM" id="SSF56281">
    <property type="entry name" value="Metallo-hydrolase/oxidoreductase"/>
    <property type="match status" value="1"/>
</dbReference>
<proteinExistence type="predicted"/>
<dbReference type="Pfam" id="PF00753">
    <property type="entry name" value="Lactamase_B"/>
    <property type="match status" value="1"/>
</dbReference>
<name>A0A2M7TN82_9BACT</name>
<sequence>MQIRWKYIFGLLTLVCIALWLAIFSSPDKNLHLVACDVGQGDATLIIYGNTQILIDGGPNNKVLDCLGKHVPFWDREIEMVILTHPDSDHYTGLIGVVKRYKIGNFL</sequence>
<feature type="domain" description="Metallo-beta-lactamase" evidence="1">
    <location>
        <begin position="37"/>
        <end position="104"/>
    </location>
</feature>
<dbReference type="InterPro" id="IPR036866">
    <property type="entry name" value="RibonucZ/Hydroxyglut_hydro"/>
</dbReference>
<dbReference type="AlphaFoldDB" id="A0A2M7TN82"/>
<comment type="caution">
    <text evidence="2">The sequence shown here is derived from an EMBL/GenBank/DDBJ whole genome shotgun (WGS) entry which is preliminary data.</text>
</comment>
<evidence type="ECO:0000313" key="3">
    <source>
        <dbReference type="Proteomes" id="UP000229753"/>
    </source>
</evidence>
<dbReference type="InterPro" id="IPR001279">
    <property type="entry name" value="Metallo-B-lactamas"/>
</dbReference>
<dbReference type="Proteomes" id="UP000229753">
    <property type="component" value="Unassembled WGS sequence"/>
</dbReference>
<accession>A0A2M7TN82</accession>
<feature type="non-terminal residue" evidence="2">
    <location>
        <position position="107"/>
    </location>
</feature>
<dbReference type="PANTHER" id="PTHR30619:SF1">
    <property type="entry name" value="RECOMBINATION PROTEIN 2"/>
    <property type="match status" value="1"/>
</dbReference>
<evidence type="ECO:0000313" key="2">
    <source>
        <dbReference type="EMBL" id="PIZ49290.1"/>
    </source>
</evidence>
<dbReference type="PANTHER" id="PTHR30619">
    <property type="entry name" value="DNA INTERNALIZATION/COMPETENCE PROTEIN COMEC/REC2"/>
    <property type="match status" value="1"/>
</dbReference>